<dbReference type="Pfam" id="PF00270">
    <property type="entry name" value="DEAD"/>
    <property type="match status" value="1"/>
</dbReference>
<dbReference type="InterPro" id="IPR014001">
    <property type="entry name" value="Helicase_ATP-bd"/>
</dbReference>
<dbReference type="InterPro" id="IPR033454">
    <property type="entry name" value="RecG_wedge"/>
</dbReference>
<dbReference type="InterPro" id="IPR027417">
    <property type="entry name" value="P-loop_NTPase"/>
</dbReference>
<dbReference type="GO" id="GO:0006281">
    <property type="term" value="P:DNA repair"/>
    <property type="evidence" value="ECO:0007669"/>
    <property type="project" value="UniProtKB-KW"/>
</dbReference>
<evidence type="ECO:0000256" key="3">
    <source>
        <dbReference type="ARBA" id="ARBA00022801"/>
    </source>
</evidence>
<evidence type="ECO:0000256" key="2">
    <source>
        <dbReference type="ARBA" id="ARBA00022763"/>
    </source>
</evidence>
<feature type="domain" description="Helicase ATP-binding" evidence="9">
    <location>
        <begin position="286"/>
        <end position="460"/>
    </location>
</feature>
<dbReference type="SMART" id="SM00490">
    <property type="entry name" value="HELICc"/>
    <property type="match status" value="1"/>
</dbReference>
<dbReference type="SUPFAM" id="SSF50249">
    <property type="entry name" value="Nucleic acid-binding proteins"/>
    <property type="match status" value="1"/>
</dbReference>
<dbReference type="SMART" id="SM00487">
    <property type="entry name" value="DEXDc"/>
    <property type="match status" value="1"/>
</dbReference>
<dbReference type="CDD" id="cd04488">
    <property type="entry name" value="RecG_wedge_OBF"/>
    <property type="match status" value="1"/>
</dbReference>
<dbReference type="PANTHER" id="PTHR47964:SF1">
    <property type="entry name" value="ATP-DEPENDENT DNA HELICASE HOMOLOG RECG, CHLOROPLASTIC"/>
    <property type="match status" value="1"/>
</dbReference>
<evidence type="ECO:0000256" key="6">
    <source>
        <dbReference type="ARBA" id="ARBA00023125"/>
    </source>
</evidence>
<dbReference type="Gene3D" id="3.40.50.300">
    <property type="entry name" value="P-loop containing nucleotide triphosphate hydrolases"/>
    <property type="match status" value="2"/>
</dbReference>
<keyword evidence="3" id="KW-0378">Hydrolase</keyword>
<evidence type="ECO:0000259" key="9">
    <source>
        <dbReference type="PROSITE" id="PS51192"/>
    </source>
</evidence>
<dbReference type="InterPro" id="IPR012340">
    <property type="entry name" value="NA-bd_OB-fold"/>
</dbReference>
<dbReference type="PROSITE" id="PS51194">
    <property type="entry name" value="HELICASE_CTER"/>
    <property type="match status" value="1"/>
</dbReference>
<keyword evidence="7" id="KW-0234">DNA repair</keyword>
<dbReference type="PANTHER" id="PTHR47964">
    <property type="entry name" value="ATP-DEPENDENT DNA HELICASE HOMOLOG RECG, CHLOROPLASTIC"/>
    <property type="match status" value="1"/>
</dbReference>
<dbReference type="InterPro" id="IPR045562">
    <property type="entry name" value="RecG_dom3_C"/>
</dbReference>
<evidence type="ECO:0000256" key="1">
    <source>
        <dbReference type="ARBA" id="ARBA00022741"/>
    </source>
</evidence>
<evidence type="ECO:0000259" key="10">
    <source>
        <dbReference type="PROSITE" id="PS51194"/>
    </source>
</evidence>
<evidence type="ECO:0000313" key="11">
    <source>
        <dbReference type="EMBL" id="OGK40620.1"/>
    </source>
</evidence>
<dbReference type="STRING" id="1802056.A2954_00400"/>
<evidence type="ECO:0000313" key="12">
    <source>
        <dbReference type="Proteomes" id="UP000177698"/>
    </source>
</evidence>
<dbReference type="InterPro" id="IPR001650">
    <property type="entry name" value="Helicase_C-like"/>
</dbReference>
<dbReference type="GO" id="GO:0005524">
    <property type="term" value="F:ATP binding"/>
    <property type="evidence" value="ECO:0007669"/>
    <property type="project" value="UniProtKB-KW"/>
</dbReference>
<evidence type="ECO:0000256" key="4">
    <source>
        <dbReference type="ARBA" id="ARBA00022806"/>
    </source>
</evidence>
<keyword evidence="4 11" id="KW-0347">Helicase</keyword>
<accession>A0A1F7IB93</accession>
<dbReference type="SUPFAM" id="SSF52540">
    <property type="entry name" value="P-loop containing nucleoside triphosphate hydrolases"/>
    <property type="match status" value="2"/>
</dbReference>
<proteinExistence type="predicted"/>
<organism evidence="11 12">
    <name type="scientific">Candidatus Roizmanbacteria bacterium RIFCSPLOWO2_01_FULL_37_12</name>
    <dbReference type="NCBI Taxonomy" id="1802056"/>
    <lineage>
        <taxon>Bacteria</taxon>
        <taxon>Candidatus Roizmaniibacteriota</taxon>
    </lineage>
</organism>
<comment type="caution">
    <text evidence="11">The sequence shown here is derived from an EMBL/GenBank/DDBJ whole genome shotgun (WGS) entry which is preliminary data.</text>
</comment>
<evidence type="ECO:0000256" key="8">
    <source>
        <dbReference type="ARBA" id="ARBA00049819"/>
    </source>
</evidence>
<dbReference type="EMBL" id="MGAG01000023">
    <property type="protein sequence ID" value="OGK40620.1"/>
    <property type="molecule type" value="Genomic_DNA"/>
</dbReference>
<dbReference type="Pfam" id="PF19833">
    <property type="entry name" value="RecG_dom3_C"/>
    <property type="match status" value="1"/>
</dbReference>
<evidence type="ECO:0000256" key="7">
    <source>
        <dbReference type="ARBA" id="ARBA00023204"/>
    </source>
</evidence>
<dbReference type="Pfam" id="PF17191">
    <property type="entry name" value="RecG_wedge"/>
    <property type="match status" value="1"/>
</dbReference>
<dbReference type="NCBIfam" id="NF008168">
    <property type="entry name" value="PRK10917.2-2"/>
    <property type="match status" value="1"/>
</dbReference>
<dbReference type="Gene3D" id="2.40.50.140">
    <property type="entry name" value="Nucleic acid-binding proteins"/>
    <property type="match status" value="1"/>
</dbReference>
<dbReference type="InterPro" id="IPR011545">
    <property type="entry name" value="DEAD/DEAH_box_helicase_dom"/>
</dbReference>
<dbReference type="Pfam" id="PF00271">
    <property type="entry name" value="Helicase_C"/>
    <property type="match status" value="1"/>
</dbReference>
<dbReference type="CDD" id="cd17992">
    <property type="entry name" value="DEXHc_RecG"/>
    <property type="match status" value="1"/>
</dbReference>
<dbReference type="GO" id="GO:0003678">
    <property type="term" value="F:DNA helicase activity"/>
    <property type="evidence" value="ECO:0007669"/>
    <property type="project" value="TreeGrafter"/>
</dbReference>
<dbReference type="AlphaFoldDB" id="A0A1F7IB93"/>
<dbReference type="GO" id="GO:0003677">
    <property type="term" value="F:DNA binding"/>
    <property type="evidence" value="ECO:0007669"/>
    <property type="project" value="UniProtKB-KW"/>
</dbReference>
<evidence type="ECO:0000256" key="5">
    <source>
        <dbReference type="ARBA" id="ARBA00022840"/>
    </source>
</evidence>
<dbReference type="InterPro" id="IPR047112">
    <property type="entry name" value="RecG/Mfd"/>
</dbReference>
<dbReference type="NCBIfam" id="NF008165">
    <property type="entry name" value="PRK10917.1-3"/>
    <property type="match status" value="1"/>
</dbReference>
<gene>
    <name evidence="11" type="ORF">A2954_00400</name>
</gene>
<sequence>MLLNTPIENIPLTSSATKRRLKSIGINNFWELLNYFPFRYENYSLISPIDRLQVGEIATIKGKILKVSNAFTKKGFNLQKISISDSSGKIDVNWFNQSYLLRILREGMSLSVAGEVKFFGNTKSFEPREYEILSDENLNQQFIHTARIIPVYSEKNGLSSRLLREKIFRLIMHLNVSRTQDSIPEILPPEIISFNNLPKEIDAYKQIHFPTNLENARKSRERLAFDELFTIQLSAQIVRKEWENEHVGNAFVVDKEKYDLFQRFISNLPFKLTSAQKRVVNEILLDLKQSKPMNRFLEGDVGSGKTVVAAIACYLTYLNGYQSLFMAPTEILANQHFQTLSSLFPTSGVGNTVLKPIETLPSVGLQTGSKKIGTSMQRPLQKRTSDDFDIIVGTHALITKKLKFDRVGLVIVDEQHRFGVVQRAQLKEKGINPHLLTMTATPIPRTVALTIFGELDLSVIDEMPKGRLQVKTFLVPKEKRKSGYEWIKKKIKEEKIQVFIICPLIEESEVETMKTIKAVTKEFERLKKDIFSEFKLGLLHGKVKTKEKEKIMQDFKDKKLDILVATSVVEVGIDIANATIIMIEGAERFGLAQLHQLRGRVGRGDKQSYCLLYTENANEKITERLQLFTRTQNGMQVAEHDLKLRGPGEIFGARQHGYLDLKVASLSDFELIDKSKKAVNYFFSKYSVSNFPEINNRLEEYKTKQISRD</sequence>
<dbReference type="GO" id="GO:0016787">
    <property type="term" value="F:hydrolase activity"/>
    <property type="evidence" value="ECO:0007669"/>
    <property type="project" value="UniProtKB-KW"/>
</dbReference>
<dbReference type="Proteomes" id="UP000177698">
    <property type="component" value="Unassembled WGS sequence"/>
</dbReference>
<keyword evidence="6" id="KW-0238">DNA-binding</keyword>
<reference evidence="11 12" key="1">
    <citation type="journal article" date="2016" name="Nat. Commun.">
        <title>Thousands of microbial genomes shed light on interconnected biogeochemical processes in an aquifer system.</title>
        <authorList>
            <person name="Anantharaman K."/>
            <person name="Brown C.T."/>
            <person name="Hug L.A."/>
            <person name="Sharon I."/>
            <person name="Castelle C.J."/>
            <person name="Probst A.J."/>
            <person name="Thomas B.C."/>
            <person name="Singh A."/>
            <person name="Wilkins M.J."/>
            <person name="Karaoz U."/>
            <person name="Brodie E.L."/>
            <person name="Williams K.H."/>
            <person name="Hubbard S.S."/>
            <person name="Banfield J.F."/>
        </authorList>
    </citation>
    <scope>NUCLEOTIDE SEQUENCE [LARGE SCALE GENOMIC DNA]</scope>
</reference>
<keyword evidence="5" id="KW-0067">ATP-binding</keyword>
<keyword evidence="2" id="KW-0227">DNA damage</keyword>
<feature type="domain" description="Helicase C-terminal" evidence="10">
    <location>
        <begin position="483"/>
        <end position="643"/>
    </location>
</feature>
<name>A0A1F7IB93_9BACT</name>
<protein>
    <recommendedName>
        <fullName evidence="8">Probable DNA 3'-5' helicase RecG</fullName>
    </recommendedName>
</protein>
<keyword evidence="1" id="KW-0547">Nucleotide-binding</keyword>
<dbReference type="PROSITE" id="PS51192">
    <property type="entry name" value="HELICASE_ATP_BIND_1"/>
    <property type="match status" value="1"/>
</dbReference>